<dbReference type="EMBL" id="FOFS01000001">
    <property type="protein sequence ID" value="SEP74683.1"/>
    <property type="molecule type" value="Genomic_DNA"/>
</dbReference>
<accession>A0A1H9AE32</accession>
<dbReference type="PANTHER" id="PTHR35893:SF3">
    <property type="entry name" value="INNER MEMBRANE PROTEIN"/>
    <property type="match status" value="1"/>
</dbReference>
<dbReference type="Pfam" id="PF05957">
    <property type="entry name" value="DUF883"/>
    <property type="match status" value="1"/>
</dbReference>
<dbReference type="AlphaFoldDB" id="A0A1H9AE32"/>
<evidence type="ECO:0000313" key="3">
    <source>
        <dbReference type="EMBL" id="SEP74683.1"/>
    </source>
</evidence>
<protein>
    <submittedName>
        <fullName evidence="3">Membrane-anchored ribosome-binding protein, inhibits growth in stationary phase, ElaB/YqjD/DUF883 family</fullName>
    </submittedName>
</protein>
<feature type="domain" description="DUF883" evidence="2">
    <location>
        <begin position="11"/>
        <end position="56"/>
    </location>
</feature>
<dbReference type="GO" id="GO:0043022">
    <property type="term" value="F:ribosome binding"/>
    <property type="evidence" value="ECO:0007669"/>
    <property type="project" value="InterPro"/>
</dbReference>
<proteinExistence type="predicted"/>
<dbReference type="STRING" id="489703.SAMN04488038_101364"/>
<dbReference type="InterPro" id="IPR010279">
    <property type="entry name" value="YqjD/ElaB"/>
</dbReference>
<keyword evidence="4" id="KW-1185">Reference proteome</keyword>
<reference evidence="3 4" key="1">
    <citation type="submission" date="2016-10" db="EMBL/GenBank/DDBJ databases">
        <authorList>
            <person name="de Groot N.N."/>
        </authorList>
    </citation>
    <scope>NUCLEOTIDE SEQUENCE [LARGE SCALE GENOMIC DNA]</scope>
    <source>
        <strain evidence="3 4">DSM 25927</strain>
    </source>
</reference>
<organism evidence="3 4">
    <name type="scientific">Solimonas aquatica</name>
    <dbReference type="NCBI Taxonomy" id="489703"/>
    <lineage>
        <taxon>Bacteria</taxon>
        <taxon>Pseudomonadati</taxon>
        <taxon>Pseudomonadota</taxon>
        <taxon>Gammaproteobacteria</taxon>
        <taxon>Nevskiales</taxon>
        <taxon>Nevskiaceae</taxon>
        <taxon>Solimonas</taxon>
    </lineage>
</organism>
<dbReference type="PANTHER" id="PTHR35893">
    <property type="entry name" value="INNER MEMBRANE PROTEIN-RELATED"/>
    <property type="match status" value="1"/>
</dbReference>
<keyword evidence="1" id="KW-0472">Membrane</keyword>
<dbReference type="Proteomes" id="UP000199233">
    <property type="component" value="Unassembled WGS sequence"/>
</dbReference>
<keyword evidence="1" id="KW-1133">Transmembrane helix</keyword>
<feature type="transmembrane region" description="Helical" evidence="1">
    <location>
        <begin position="85"/>
        <end position="105"/>
    </location>
</feature>
<evidence type="ECO:0000256" key="1">
    <source>
        <dbReference type="SAM" id="Phobius"/>
    </source>
</evidence>
<evidence type="ECO:0000259" key="2">
    <source>
        <dbReference type="Pfam" id="PF05957"/>
    </source>
</evidence>
<dbReference type="RefSeq" id="WP_093281154.1">
    <property type="nucleotide sequence ID" value="NZ_FOFS01000001.1"/>
</dbReference>
<keyword evidence="1" id="KW-0812">Transmembrane</keyword>
<gene>
    <name evidence="3" type="ORF">SAMN04488038_101364</name>
</gene>
<name>A0A1H9AE32_9GAMM</name>
<evidence type="ECO:0000313" key="4">
    <source>
        <dbReference type="Proteomes" id="UP000199233"/>
    </source>
</evidence>
<dbReference type="InterPro" id="IPR043604">
    <property type="entry name" value="DUF883_N"/>
</dbReference>
<sequence length="111" mass="12208">MFNSANNSQHSLLDDLRSLATHAEELLKAATSLSGEEVQQTREKLQESLQQTRQYLEQRHGRAREKAKQVAAATDQYAHERPWRFALGGVALGVLLGAACTANYGSRRAAG</sequence>
<dbReference type="OrthoDB" id="5298386at2"/>